<dbReference type="OrthoDB" id="8099337at2"/>
<feature type="transmembrane region" description="Helical" evidence="1">
    <location>
        <begin position="285"/>
        <end position="309"/>
    </location>
</feature>
<feature type="transmembrane region" description="Helical" evidence="1">
    <location>
        <begin position="340"/>
        <end position="358"/>
    </location>
</feature>
<keyword evidence="1" id="KW-0472">Membrane</keyword>
<dbReference type="InterPro" id="IPR025686">
    <property type="entry name" value="Glucos_trans_II"/>
</dbReference>
<evidence type="ECO:0000313" key="3">
    <source>
        <dbReference type="Proteomes" id="UP000003856"/>
    </source>
</evidence>
<dbReference type="Proteomes" id="UP000003856">
    <property type="component" value="Unassembled WGS sequence"/>
</dbReference>
<dbReference type="Pfam" id="PF14264">
    <property type="entry name" value="Glucos_trans_II"/>
    <property type="match status" value="1"/>
</dbReference>
<keyword evidence="1" id="KW-0812">Transmembrane</keyword>
<feature type="transmembrane region" description="Helical" evidence="1">
    <location>
        <begin position="172"/>
        <end position="201"/>
    </location>
</feature>
<dbReference type="PATRIC" id="fig|573060.9.peg.4727"/>
<keyword evidence="3" id="KW-1185">Reference proteome</keyword>
<dbReference type="RefSeq" id="WP_005793123.1">
    <property type="nucleotide sequence ID" value="NZ_ACQT01000006.1"/>
</dbReference>
<organism evidence="2 3">
    <name type="scientific">Acidovorax delafieldii 2AN</name>
    <dbReference type="NCBI Taxonomy" id="573060"/>
    <lineage>
        <taxon>Bacteria</taxon>
        <taxon>Pseudomonadati</taxon>
        <taxon>Pseudomonadota</taxon>
        <taxon>Betaproteobacteria</taxon>
        <taxon>Burkholderiales</taxon>
        <taxon>Comamonadaceae</taxon>
        <taxon>Acidovorax</taxon>
    </lineage>
</organism>
<feature type="transmembrane region" description="Helical" evidence="1">
    <location>
        <begin position="110"/>
        <end position="127"/>
    </location>
</feature>
<protein>
    <recommendedName>
        <fullName evidence="4">Glucosyl transferase GtrII</fullName>
    </recommendedName>
</protein>
<feature type="transmembrane region" description="Helical" evidence="1">
    <location>
        <begin position="79"/>
        <end position="98"/>
    </location>
</feature>
<proteinExistence type="predicted"/>
<feature type="transmembrane region" description="Helical" evidence="1">
    <location>
        <begin position="213"/>
        <end position="231"/>
    </location>
</feature>
<name>C5T0P1_ACIDE</name>
<accession>C5T0P1</accession>
<evidence type="ECO:0000256" key="1">
    <source>
        <dbReference type="SAM" id="Phobius"/>
    </source>
</evidence>
<keyword evidence="1" id="KW-1133">Transmembrane helix</keyword>
<evidence type="ECO:0008006" key="4">
    <source>
        <dbReference type="Google" id="ProtNLM"/>
    </source>
</evidence>
<evidence type="ECO:0000313" key="2">
    <source>
        <dbReference type="EMBL" id="EER61946.1"/>
    </source>
</evidence>
<gene>
    <name evidence="2" type="ORF">AcdelDRAFT_0471</name>
</gene>
<dbReference type="AlphaFoldDB" id="C5T0P1"/>
<dbReference type="EMBL" id="ACQT01000006">
    <property type="protein sequence ID" value="EER61946.1"/>
    <property type="molecule type" value="Genomic_DNA"/>
</dbReference>
<comment type="caution">
    <text evidence="2">The sequence shown here is derived from an EMBL/GenBank/DDBJ whole genome shotgun (WGS) entry which is preliminary data.</text>
</comment>
<feature type="transmembrane region" description="Helical" evidence="1">
    <location>
        <begin position="315"/>
        <end position="333"/>
    </location>
</feature>
<sequence length="520" mass="58704">MQGLFAANRMDAIFSRIKRVDFWILLGIFFVFYFYKLVNYGQMIDDEKAALRAAPIIWLTQGRWGAYLFELLVLPNPPIPFLPTFLFGIFMCAGYLIVMAAHDVDRLEPLHYLTFPLFVAFPVWIFLSAFSSNVAASGLAMVFSALALKHCKKLIEQDWPRNFKKLATHAMAAALFCAAAIGIYQTFIFVVAVLALGLVLTSAQRNHWTISRVAVQLLHVLAVLLLGLLFYKIIDLVFMRALHVERSGYVEQFSNVDQLLAKPREMLSSTWASLKAIYGGSAQKYGVEVIGFPLLMLSGVLGVVFGRSFRGWQKVWASIIVACIACIPFMMELISGGMPLRTFIAIPSVFWLFSMLGMTAGVRWLEGLAGIALVLSLYGVMHSTNTLQATQAYVRSHDQIMAADIYRRIAEVSPDFDRTKIYMVDVFGAKEFESLYPRIASSTWGYSFFEWDDGNPEGRMLAHMRALGYANLRVVPFEQRKENLKKFEEMPMWPATGSVKNVDGTILVKLGRYRGYPFNF</sequence>
<reference evidence="2 3" key="1">
    <citation type="submission" date="2009-05" db="EMBL/GenBank/DDBJ databases">
        <title>The draft genome of Acidovorax delafieldii 2AN.</title>
        <authorList>
            <consortium name="US DOE Joint Genome Institute (JGI-PGF)"/>
            <person name="Lucas S."/>
            <person name="Copeland A."/>
            <person name="Lapidus A."/>
            <person name="Glavina del Rio T."/>
            <person name="Tice H."/>
            <person name="Bruce D."/>
            <person name="Goodwin L."/>
            <person name="Pitluck S."/>
            <person name="Larimer F."/>
            <person name="Land M.L."/>
            <person name="Hauser L."/>
            <person name="Shelobolina E.S."/>
            <person name="Picardal F."/>
            <person name="Roden E."/>
            <person name="Emerson D."/>
        </authorList>
    </citation>
    <scope>NUCLEOTIDE SEQUENCE [LARGE SCALE GENOMIC DNA]</scope>
    <source>
        <strain evidence="2 3">2AN</strain>
    </source>
</reference>
<feature type="transmembrane region" description="Helical" evidence="1">
    <location>
        <begin position="20"/>
        <end position="38"/>
    </location>
</feature>